<name>A0A031LPS2_9CREN</name>
<dbReference type="EMBL" id="JFZT01000039">
    <property type="protein sequence ID" value="EZQ07087.1"/>
    <property type="molecule type" value="Genomic_DNA"/>
</dbReference>
<dbReference type="Proteomes" id="UP000024332">
    <property type="component" value="Unassembled WGS sequence"/>
</dbReference>
<dbReference type="Pfam" id="PF01656">
    <property type="entry name" value="CbiA"/>
    <property type="match status" value="1"/>
</dbReference>
<proteinExistence type="predicted"/>
<organism evidence="2 3">
    <name type="scientific">Candidatus Acidianus copahuensis</name>
    <dbReference type="NCBI Taxonomy" id="1160895"/>
    <lineage>
        <taxon>Archaea</taxon>
        <taxon>Thermoproteota</taxon>
        <taxon>Thermoprotei</taxon>
        <taxon>Sulfolobales</taxon>
        <taxon>Sulfolobaceae</taxon>
        <taxon>Acidianus</taxon>
    </lineage>
</organism>
<dbReference type="Gene3D" id="3.40.50.300">
    <property type="entry name" value="P-loop containing nucleotide triphosphate hydrolases"/>
    <property type="match status" value="1"/>
</dbReference>
<dbReference type="STRING" id="1160895.CM19_04895"/>
<comment type="caution">
    <text evidence="2">The sequence shown here is derived from an EMBL/GenBank/DDBJ whole genome shotgun (WGS) entry which is preliminary data.</text>
</comment>
<reference evidence="2 3" key="1">
    <citation type="submission" date="2014-03" db="EMBL/GenBank/DDBJ databases">
        <title>Draft genome sequence of the novel thermoacidophilic archaea Acidianus copahuensis ALE1 strain, isolated from Copahue volcanic area in Neuquen Argentina.</title>
        <authorList>
            <person name="Urbieta M.S."/>
            <person name="Rascovan N."/>
            <person name="Castro C."/>
            <person name="Revale S."/>
            <person name="Giaveno M.A."/>
            <person name="Vazquez M.P."/>
            <person name="Donati E.R."/>
        </authorList>
    </citation>
    <scope>NUCLEOTIDE SEQUENCE [LARGE SCALE GENOMIC DNA]</scope>
    <source>
        <strain evidence="2 3">ALE1</strain>
    </source>
</reference>
<feature type="domain" description="CobQ/CobB/MinD/ParA nucleotide binding" evidence="1">
    <location>
        <begin position="2"/>
        <end position="191"/>
    </location>
</feature>
<accession>A0A031LPS2</accession>
<dbReference type="AlphaFoldDB" id="A0A031LPS2"/>
<evidence type="ECO:0000259" key="1">
    <source>
        <dbReference type="Pfam" id="PF01656"/>
    </source>
</evidence>
<dbReference type="InterPro" id="IPR027417">
    <property type="entry name" value="P-loop_NTPase"/>
</dbReference>
<sequence>MGKSTISLLLSNALAEKGFKVLLIDRDPLGWSSSIAGIKDIGLVQTIISKDNKKIRERYYIDRKVNNGKLGILKLFGQGPHYISDLKSYTEKDVREFEEKYVEILNQGFNYYVVDNPSMVTWNSEEVMLELPIFEKYVNAKIGRIYVTDYSEVTLSSIRKYINILEGDKAKRGEYLGIVMNMVPPFPVDIERARQMLKDFNGMKIIIPFVEKLFSLRSIADLKVPAEIREIIDYISTKPYPPPPII</sequence>
<keyword evidence="3" id="KW-1185">Reference proteome</keyword>
<gene>
    <name evidence="2" type="ORF">CM19_04895</name>
</gene>
<evidence type="ECO:0000313" key="2">
    <source>
        <dbReference type="EMBL" id="EZQ07087.1"/>
    </source>
</evidence>
<dbReference type="OrthoDB" id="36110at2157"/>
<dbReference type="InterPro" id="IPR002586">
    <property type="entry name" value="CobQ/CobB/MinD/ParA_Nub-bd_dom"/>
</dbReference>
<evidence type="ECO:0000313" key="3">
    <source>
        <dbReference type="Proteomes" id="UP000024332"/>
    </source>
</evidence>
<dbReference type="SUPFAM" id="SSF52540">
    <property type="entry name" value="P-loop containing nucleoside triphosphate hydrolases"/>
    <property type="match status" value="1"/>
</dbReference>
<protein>
    <recommendedName>
        <fullName evidence="1">CobQ/CobB/MinD/ParA nucleotide binding domain-containing protein</fullName>
    </recommendedName>
</protein>